<evidence type="ECO:0000256" key="7">
    <source>
        <dbReference type="ARBA" id="ARBA00022833"/>
    </source>
</evidence>
<reference evidence="9 10" key="1">
    <citation type="submission" date="2024-11" db="EMBL/GenBank/DDBJ databases">
        <title>A near-complete genome assembly of Cinchona calisaya.</title>
        <authorList>
            <person name="Lian D.C."/>
            <person name="Zhao X.W."/>
            <person name="Wei L."/>
        </authorList>
    </citation>
    <scope>NUCLEOTIDE SEQUENCE [LARGE SCALE GENOMIC DNA]</scope>
    <source>
        <tissue evidence="9">Nenye</tissue>
    </source>
</reference>
<protein>
    <recommendedName>
        <fullName evidence="8">RING-type domain-containing protein</fullName>
    </recommendedName>
</protein>
<dbReference type="EMBL" id="JBJUIK010000006">
    <property type="protein sequence ID" value="KAL3524853.1"/>
    <property type="molecule type" value="Genomic_DNA"/>
</dbReference>
<accession>A0ABD3A556</accession>
<gene>
    <name evidence="9" type="ORF">ACH5RR_013225</name>
</gene>
<dbReference type="PANTHER" id="PTHR22770:SF13">
    <property type="entry name" value="RING-TYPE DOMAIN-CONTAINING PROTEIN"/>
    <property type="match status" value="1"/>
</dbReference>
<keyword evidence="10" id="KW-1185">Reference proteome</keyword>
<evidence type="ECO:0000313" key="9">
    <source>
        <dbReference type="EMBL" id="KAL3524853.1"/>
    </source>
</evidence>
<keyword evidence="6" id="KW-0833">Ubl conjugation pathway</keyword>
<dbReference type="Gene3D" id="3.30.40.10">
    <property type="entry name" value="Zinc/RING finger domain, C3HC4 (zinc finger)"/>
    <property type="match status" value="1"/>
</dbReference>
<dbReference type="PROSITE" id="PS51873">
    <property type="entry name" value="TRIAD"/>
    <property type="match status" value="1"/>
</dbReference>
<dbReference type="Proteomes" id="UP001630127">
    <property type="component" value="Unassembled WGS sequence"/>
</dbReference>
<organism evidence="9 10">
    <name type="scientific">Cinchona calisaya</name>
    <dbReference type="NCBI Taxonomy" id="153742"/>
    <lineage>
        <taxon>Eukaryota</taxon>
        <taxon>Viridiplantae</taxon>
        <taxon>Streptophyta</taxon>
        <taxon>Embryophyta</taxon>
        <taxon>Tracheophyta</taxon>
        <taxon>Spermatophyta</taxon>
        <taxon>Magnoliopsida</taxon>
        <taxon>eudicotyledons</taxon>
        <taxon>Gunneridae</taxon>
        <taxon>Pentapetalae</taxon>
        <taxon>asterids</taxon>
        <taxon>lamiids</taxon>
        <taxon>Gentianales</taxon>
        <taxon>Rubiaceae</taxon>
        <taxon>Cinchonoideae</taxon>
        <taxon>Cinchoneae</taxon>
        <taxon>Cinchona</taxon>
    </lineage>
</organism>
<evidence type="ECO:0000256" key="3">
    <source>
        <dbReference type="ARBA" id="ARBA00022723"/>
    </source>
</evidence>
<dbReference type="InterPro" id="IPR002867">
    <property type="entry name" value="IBR_dom"/>
</dbReference>
<evidence type="ECO:0000256" key="5">
    <source>
        <dbReference type="ARBA" id="ARBA00022771"/>
    </source>
</evidence>
<comment type="pathway">
    <text evidence="1">Protein modification; protein ubiquitination.</text>
</comment>
<dbReference type="SMART" id="SM00647">
    <property type="entry name" value="IBR"/>
    <property type="match status" value="2"/>
</dbReference>
<dbReference type="Pfam" id="PF22191">
    <property type="entry name" value="IBR_1"/>
    <property type="match status" value="1"/>
</dbReference>
<feature type="domain" description="RING-type" evidence="8">
    <location>
        <begin position="1"/>
        <end position="190"/>
    </location>
</feature>
<dbReference type="PANTHER" id="PTHR22770">
    <property type="entry name" value="UBIQUITIN CONJUGATING ENZYME 7 INTERACTING PROTEIN-RELATED"/>
    <property type="match status" value="1"/>
</dbReference>
<evidence type="ECO:0000256" key="4">
    <source>
        <dbReference type="ARBA" id="ARBA00022737"/>
    </source>
</evidence>
<keyword evidence="7" id="KW-0862">Zinc</keyword>
<evidence type="ECO:0000259" key="8">
    <source>
        <dbReference type="PROSITE" id="PS51873"/>
    </source>
</evidence>
<dbReference type="Pfam" id="PF01485">
    <property type="entry name" value="IBR"/>
    <property type="match status" value="1"/>
</dbReference>
<keyword evidence="5" id="KW-0863">Zinc-finger</keyword>
<evidence type="ECO:0000256" key="2">
    <source>
        <dbReference type="ARBA" id="ARBA00022679"/>
    </source>
</evidence>
<dbReference type="GO" id="GO:0016740">
    <property type="term" value="F:transferase activity"/>
    <property type="evidence" value="ECO:0007669"/>
    <property type="project" value="UniProtKB-KW"/>
</dbReference>
<dbReference type="InterPro" id="IPR044066">
    <property type="entry name" value="TRIAD_supradom"/>
</dbReference>
<proteinExistence type="predicted"/>
<keyword evidence="4" id="KW-0677">Repeat</keyword>
<name>A0ABD3A556_9GENT</name>
<keyword evidence="2" id="KW-0808">Transferase</keyword>
<dbReference type="Gene3D" id="1.20.120.1750">
    <property type="match status" value="1"/>
</dbReference>
<dbReference type="SUPFAM" id="SSF57850">
    <property type="entry name" value="RING/U-box"/>
    <property type="match status" value="3"/>
</dbReference>
<sequence>MLEQCRHDFCRSCLVEPCESAIKNQDCFPIHCAQKDCRASLLLTDLRSLFSGEKLEELFRASLAAFVAGSGGVYRFFPSPDCPSVYRVIESGAPFVCDACYAETCTLCHLEYHPFLSCEKYWEFKDDPDSSLKEWCTGKENVKKCPVCGFTIEKMDGCNHIECRCGKHVCLVCLEFFGSADDCGGHLRSVHLAII</sequence>
<evidence type="ECO:0000256" key="6">
    <source>
        <dbReference type="ARBA" id="ARBA00022786"/>
    </source>
</evidence>
<dbReference type="InterPro" id="IPR013083">
    <property type="entry name" value="Znf_RING/FYVE/PHD"/>
</dbReference>
<keyword evidence="3" id="KW-0479">Metal-binding</keyword>
<dbReference type="GO" id="GO:0008270">
    <property type="term" value="F:zinc ion binding"/>
    <property type="evidence" value="ECO:0007669"/>
    <property type="project" value="UniProtKB-KW"/>
</dbReference>
<comment type="caution">
    <text evidence="9">The sequence shown here is derived from an EMBL/GenBank/DDBJ whole genome shotgun (WGS) entry which is preliminary data.</text>
</comment>
<dbReference type="InterPro" id="IPR051628">
    <property type="entry name" value="LUBAC_E3_Ligases"/>
</dbReference>
<dbReference type="InterPro" id="IPR013087">
    <property type="entry name" value="Znf_C2H2_type"/>
</dbReference>
<dbReference type="FunFam" id="1.20.120.1750:FF:000020">
    <property type="entry name" value="ATP-dependent RNA helicase DEAH12 chloroplastic"/>
    <property type="match status" value="1"/>
</dbReference>
<evidence type="ECO:0000313" key="10">
    <source>
        <dbReference type="Proteomes" id="UP001630127"/>
    </source>
</evidence>
<dbReference type="AlphaFoldDB" id="A0ABD3A556"/>
<evidence type="ECO:0000256" key="1">
    <source>
        <dbReference type="ARBA" id="ARBA00004906"/>
    </source>
</evidence>
<dbReference type="CDD" id="cd20335">
    <property type="entry name" value="BRcat_RBR"/>
    <property type="match status" value="1"/>
</dbReference>
<dbReference type="PROSITE" id="PS00028">
    <property type="entry name" value="ZINC_FINGER_C2H2_1"/>
    <property type="match status" value="1"/>
</dbReference>